<dbReference type="KEGG" id="lve:103072542"/>
<dbReference type="AlphaFoldDB" id="A0A340WPX5"/>
<comment type="similarity">
    <text evidence="1">Belongs to the NAD(P)-dependent epimerase/dehydratase family.</text>
</comment>
<sequence>SAEIMPVVWMLRRVASRMLQRPACGCQAPVLPSRFLGTSPQQIPADANFHSTSFSEADQPRVLITGGLGQLGVGLASFLRKRFGKDNVILSDIRKPPEHVFLS</sequence>
<dbReference type="InterPro" id="IPR051225">
    <property type="entry name" value="NAD(P)_epim/dehydratase"/>
</dbReference>
<gene>
    <name evidence="3" type="primary">LOC103072542</name>
</gene>
<feature type="non-terminal residue" evidence="3">
    <location>
        <position position="1"/>
    </location>
</feature>
<evidence type="ECO:0000313" key="3">
    <source>
        <dbReference type="RefSeq" id="XP_007449697.1"/>
    </source>
</evidence>
<dbReference type="PANTHER" id="PTHR42687">
    <property type="entry name" value="L-THREONINE 3-DEHYDROGENASE"/>
    <property type="match status" value="1"/>
</dbReference>
<keyword evidence="2" id="KW-1185">Reference proteome</keyword>
<dbReference type="STRING" id="118797.A0A340WPX5"/>
<accession>A0A340WPX5</accession>
<protein>
    <submittedName>
        <fullName evidence="3">L-threonine 3-dehydrogenase, mitochondrial-like</fullName>
    </submittedName>
</protein>
<dbReference type="Gene3D" id="3.40.50.720">
    <property type="entry name" value="NAD(P)-binding Rossmann-like Domain"/>
    <property type="match status" value="1"/>
</dbReference>
<name>A0A340WPX5_LIPVE</name>
<dbReference type="GO" id="GO:0008743">
    <property type="term" value="F:L-threonine 3-dehydrogenase activity"/>
    <property type="evidence" value="ECO:0007669"/>
    <property type="project" value="TreeGrafter"/>
</dbReference>
<organism evidence="2 3">
    <name type="scientific">Lipotes vexillifer</name>
    <name type="common">Yangtze river dolphin</name>
    <dbReference type="NCBI Taxonomy" id="118797"/>
    <lineage>
        <taxon>Eukaryota</taxon>
        <taxon>Metazoa</taxon>
        <taxon>Chordata</taxon>
        <taxon>Craniata</taxon>
        <taxon>Vertebrata</taxon>
        <taxon>Euteleostomi</taxon>
        <taxon>Mammalia</taxon>
        <taxon>Eutheria</taxon>
        <taxon>Laurasiatheria</taxon>
        <taxon>Artiodactyla</taxon>
        <taxon>Whippomorpha</taxon>
        <taxon>Cetacea</taxon>
        <taxon>Odontoceti</taxon>
        <taxon>Lipotidae</taxon>
        <taxon>Lipotes</taxon>
    </lineage>
</organism>
<dbReference type="InParanoid" id="A0A340WPX5"/>
<proteinExistence type="inferred from homology"/>
<dbReference type="Proteomes" id="UP000265300">
    <property type="component" value="Unplaced"/>
</dbReference>
<reference evidence="3" key="1">
    <citation type="submission" date="2025-08" db="UniProtKB">
        <authorList>
            <consortium name="RefSeq"/>
        </authorList>
    </citation>
    <scope>IDENTIFICATION</scope>
</reference>
<dbReference type="GeneID" id="103072542"/>
<dbReference type="PANTHER" id="PTHR42687:SF1">
    <property type="entry name" value="L-THREONINE 3-DEHYDROGENASE, MITOCHONDRIAL"/>
    <property type="match status" value="1"/>
</dbReference>
<feature type="non-terminal residue" evidence="3">
    <location>
        <position position="103"/>
    </location>
</feature>
<evidence type="ECO:0000256" key="1">
    <source>
        <dbReference type="ARBA" id="ARBA00007637"/>
    </source>
</evidence>
<dbReference type="RefSeq" id="XP_007449697.1">
    <property type="nucleotide sequence ID" value="XM_007449635.1"/>
</dbReference>
<dbReference type="GO" id="GO:0006567">
    <property type="term" value="P:L-threonine catabolic process"/>
    <property type="evidence" value="ECO:0007669"/>
    <property type="project" value="TreeGrafter"/>
</dbReference>
<evidence type="ECO:0000313" key="2">
    <source>
        <dbReference type="Proteomes" id="UP000265300"/>
    </source>
</evidence>